<dbReference type="VEuPathDB" id="TriTrypDB:TM35_000242410"/>
<gene>
    <name evidence="2" type="ORF">TM35_000242410</name>
</gene>
<dbReference type="EMBL" id="NBCO01000024">
    <property type="protein sequence ID" value="ORC87091.1"/>
    <property type="molecule type" value="Genomic_DNA"/>
</dbReference>
<proteinExistence type="predicted"/>
<evidence type="ECO:0000313" key="2">
    <source>
        <dbReference type="EMBL" id="ORC87091.1"/>
    </source>
</evidence>
<sequence length="451" mass="51443">MSRGPRYAKRFISSSAFLIRQLFCLLLALLVLAIIILLPPSGNAVRGRVQHYRREEFRQREETLLPEVLSPDVGTPPCDDDNGFCEVSDEVNREKTVEVMMFIVFHRRLYEKLYEGLSWSLLLPLPPSNSHTQGRGDEENMNGNNIQSPEITTREIVNSLKIYRENEGRQNGNRIFFLATKEPLDIQYSSKMMEGRLLREWEMPGFVANESFLQIYSAILSVYRSGMIGKPSSSLSNSPSKDTTTTRTEESAVIRRGGSDTKSDEEWIAFLEYDMRIDQQLLRRIRHRIQQQQQQQQEHHSRSSHCCIFYGSSYNTLFLLNNSLGHRLLEEYNHFFHKSFSLRDLPPVSATGAFIIPSSVFHRIAPFLESVATQLVSNRESRRSTSANAGFSTVDLKKSMSSTGSSPYVSSSLEVMEGALALSLGLETAYVHVEMPIRHLTERELEEVGEE</sequence>
<evidence type="ECO:0000256" key="1">
    <source>
        <dbReference type="SAM" id="MobiDB-lite"/>
    </source>
</evidence>
<name>A0A1X0NR62_9TRYP</name>
<keyword evidence="3" id="KW-1185">Reference proteome</keyword>
<reference evidence="2 3" key="1">
    <citation type="submission" date="2017-03" db="EMBL/GenBank/DDBJ databases">
        <title>An alternative strategy for trypanosome survival in the mammalian bloodstream revealed through genome and transcriptome analysis of the ubiquitous bovine parasite Trypanosoma (Megatrypanum) theileri.</title>
        <authorList>
            <person name="Kelly S."/>
            <person name="Ivens A."/>
            <person name="Mott A."/>
            <person name="O'Neill E."/>
            <person name="Emms D."/>
            <person name="Macleod O."/>
            <person name="Voorheis P."/>
            <person name="Matthews J."/>
            <person name="Matthews K."/>
            <person name="Carrington M."/>
        </authorList>
    </citation>
    <scope>NUCLEOTIDE SEQUENCE [LARGE SCALE GENOMIC DNA]</scope>
    <source>
        <strain evidence="2">Edinburgh</strain>
    </source>
</reference>
<dbReference type="RefSeq" id="XP_028881157.1">
    <property type="nucleotide sequence ID" value="XM_029027653.1"/>
</dbReference>
<dbReference type="Proteomes" id="UP000192257">
    <property type="component" value="Unassembled WGS sequence"/>
</dbReference>
<feature type="compositionally biased region" description="Low complexity" evidence="1">
    <location>
        <begin position="231"/>
        <end position="240"/>
    </location>
</feature>
<comment type="caution">
    <text evidence="2">The sequence shown here is derived from an EMBL/GenBank/DDBJ whole genome shotgun (WGS) entry which is preliminary data.</text>
</comment>
<feature type="region of interest" description="Disordered" evidence="1">
    <location>
        <begin position="230"/>
        <end position="256"/>
    </location>
</feature>
<dbReference type="OrthoDB" id="252416at2759"/>
<dbReference type="GeneID" id="39987433"/>
<evidence type="ECO:0000313" key="3">
    <source>
        <dbReference type="Proteomes" id="UP000192257"/>
    </source>
</evidence>
<feature type="compositionally biased region" description="Basic and acidic residues" evidence="1">
    <location>
        <begin position="247"/>
        <end position="256"/>
    </location>
</feature>
<protein>
    <submittedName>
        <fullName evidence="2">Putative membrane-associated protein</fullName>
    </submittedName>
</protein>
<accession>A0A1X0NR62</accession>
<organism evidence="2 3">
    <name type="scientific">Trypanosoma theileri</name>
    <dbReference type="NCBI Taxonomy" id="67003"/>
    <lineage>
        <taxon>Eukaryota</taxon>
        <taxon>Discoba</taxon>
        <taxon>Euglenozoa</taxon>
        <taxon>Kinetoplastea</taxon>
        <taxon>Metakinetoplastina</taxon>
        <taxon>Trypanosomatida</taxon>
        <taxon>Trypanosomatidae</taxon>
        <taxon>Trypanosoma</taxon>
    </lineage>
</organism>
<dbReference type="AlphaFoldDB" id="A0A1X0NR62"/>